<dbReference type="PROSITE" id="PS00584">
    <property type="entry name" value="PFKB_KINASES_2"/>
    <property type="match status" value="1"/>
</dbReference>
<evidence type="ECO:0000256" key="5">
    <source>
        <dbReference type="ARBA" id="ARBA00022840"/>
    </source>
</evidence>
<dbReference type="InterPro" id="IPR002173">
    <property type="entry name" value="Carboh/pur_kinase_PfkB_CS"/>
</dbReference>
<dbReference type="InterPro" id="IPR017583">
    <property type="entry name" value="Tagatose/fructose_Pkinase"/>
</dbReference>
<dbReference type="EC" id="2.7.1.144" evidence="7"/>
<comment type="catalytic activity">
    <reaction evidence="6 8">
        <text>beta-D-fructose 1-phosphate + ATP = beta-D-fructose 1,6-bisphosphate + ADP + H(+)</text>
        <dbReference type="Rhea" id="RHEA:14213"/>
        <dbReference type="ChEBI" id="CHEBI:15378"/>
        <dbReference type="ChEBI" id="CHEBI:30616"/>
        <dbReference type="ChEBI" id="CHEBI:32966"/>
        <dbReference type="ChEBI" id="CHEBI:138881"/>
        <dbReference type="ChEBI" id="CHEBI:456216"/>
        <dbReference type="EC" id="2.7.1.56"/>
    </reaction>
</comment>
<dbReference type="GO" id="GO:0044281">
    <property type="term" value="P:small molecule metabolic process"/>
    <property type="evidence" value="ECO:0007669"/>
    <property type="project" value="UniProtKB-ARBA"/>
</dbReference>
<evidence type="ECO:0000256" key="1">
    <source>
        <dbReference type="ARBA" id="ARBA00005380"/>
    </source>
</evidence>
<dbReference type="InterPro" id="IPR011611">
    <property type="entry name" value="PfkB_dom"/>
</dbReference>
<gene>
    <name evidence="10" type="ORF">HM131_06965</name>
</gene>
<keyword evidence="7" id="KW-0423">Lactose metabolism</keyword>
<keyword evidence="5 7" id="KW-0067">ATP-binding</keyword>
<dbReference type="GO" id="GO:0016052">
    <property type="term" value="P:carbohydrate catabolic process"/>
    <property type="evidence" value="ECO:0007669"/>
    <property type="project" value="UniProtKB-ARBA"/>
</dbReference>
<dbReference type="RefSeq" id="WP_085029069.1">
    <property type="nucleotide sequence ID" value="NZ_CP020772.1"/>
</dbReference>
<dbReference type="STRING" id="402384.HM131_06965"/>
<dbReference type="Pfam" id="PF00294">
    <property type="entry name" value="PfkB"/>
    <property type="match status" value="1"/>
</dbReference>
<dbReference type="PIRSF" id="PIRSF000535">
    <property type="entry name" value="1PFK/6PFK/LacC"/>
    <property type="match status" value="1"/>
</dbReference>
<dbReference type="FunFam" id="3.40.1190.20:FF:000001">
    <property type="entry name" value="Phosphofructokinase"/>
    <property type="match status" value="1"/>
</dbReference>
<dbReference type="SUPFAM" id="SSF53613">
    <property type="entry name" value="Ribokinase-like"/>
    <property type="match status" value="1"/>
</dbReference>
<dbReference type="GO" id="GO:0005988">
    <property type="term" value="P:lactose metabolic process"/>
    <property type="evidence" value="ECO:0007669"/>
    <property type="project" value="UniProtKB-KW"/>
</dbReference>
<evidence type="ECO:0000256" key="8">
    <source>
        <dbReference type="RuleBase" id="RU369061"/>
    </source>
</evidence>
<dbReference type="NCBIfam" id="TIGR03828">
    <property type="entry name" value="pfkB"/>
    <property type="match status" value="1"/>
</dbReference>
<comment type="similarity">
    <text evidence="1">Belongs to the carbohydrate kinase pfkB family.</text>
</comment>
<dbReference type="NCBIfam" id="TIGR03168">
    <property type="entry name" value="1-PFK"/>
    <property type="match status" value="1"/>
</dbReference>
<dbReference type="Proteomes" id="UP000192527">
    <property type="component" value="Chromosome"/>
</dbReference>
<dbReference type="InterPro" id="IPR022463">
    <property type="entry name" value="1-PFruKinase"/>
</dbReference>
<evidence type="ECO:0000256" key="3">
    <source>
        <dbReference type="ARBA" id="ARBA00022741"/>
    </source>
</evidence>
<feature type="domain" description="Carbohydrate kinase PfkB" evidence="9">
    <location>
        <begin position="8"/>
        <end position="280"/>
    </location>
</feature>
<dbReference type="Gene3D" id="3.40.1190.20">
    <property type="match status" value="1"/>
</dbReference>
<dbReference type="KEGG" id="hmn:HM131_06965"/>
<protein>
    <recommendedName>
        <fullName evidence="7">Tagatose-6-phosphate kinase</fullName>
        <ecNumber evidence="7">2.7.1.144</ecNumber>
    </recommendedName>
</protein>
<comment type="function">
    <text evidence="8">Catalyzes the ATP-dependent phosphorylation of fructose-l-phosphate to fructose-l,6-bisphosphate.</text>
</comment>
<dbReference type="UniPathway" id="UPA00704">
    <property type="reaction ID" value="UER00715"/>
</dbReference>
<organism evidence="10 11">
    <name type="scientific">Halobacillus mangrovi</name>
    <dbReference type="NCBI Taxonomy" id="402384"/>
    <lineage>
        <taxon>Bacteria</taxon>
        <taxon>Bacillati</taxon>
        <taxon>Bacillota</taxon>
        <taxon>Bacilli</taxon>
        <taxon>Bacillales</taxon>
        <taxon>Bacillaceae</taxon>
        <taxon>Halobacillus</taxon>
    </lineage>
</organism>
<dbReference type="GO" id="GO:0005524">
    <property type="term" value="F:ATP binding"/>
    <property type="evidence" value="ECO:0007669"/>
    <property type="project" value="UniProtKB-UniRule"/>
</dbReference>
<dbReference type="GO" id="GO:0008662">
    <property type="term" value="F:1-phosphofructokinase activity"/>
    <property type="evidence" value="ECO:0007669"/>
    <property type="project" value="UniProtKB-UniRule"/>
</dbReference>
<comment type="pathway">
    <text evidence="7">Carbohydrate metabolism; D-tagatose 6-phosphate degradation; D-glyceraldehyde 3-phosphate and glycerone phosphate from D-tagatose 6-phosphate: step 1/2.</text>
</comment>
<sequence>MIYSCTLNPSIDYVMSVHEFEAAGLNRAHQTFYYPGGKGINVSRVMSRLGVDTAALGFIGGFTGEFVKNFLSKENVSHQFVDTGQTTRVNVKLKSSNETEINGPGPNLTENHQQKLLEQVRSLTEEDTLVLAGSVPSSLPSDFYNTIADICYKNGTKFVADTSGDALKNLIGHPLFFLKPNHHELGELFSTNVDSIDKAAHYAAKLLDEGVKHVVISMGGAGAVYVGENKRLVANVPKGKVKNSVGAGDSLVSGFIAALHKGESVEEAFRYGVAAGSATAFNDDLCERDDVENLLNEIAISSINEEGINQ</sequence>
<evidence type="ECO:0000256" key="6">
    <source>
        <dbReference type="ARBA" id="ARBA00047745"/>
    </source>
</evidence>
<evidence type="ECO:0000256" key="7">
    <source>
        <dbReference type="PIRNR" id="PIRNR000535"/>
    </source>
</evidence>
<keyword evidence="11" id="KW-1185">Reference proteome</keyword>
<dbReference type="CDD" id="cd01164">
    <property type="entry name" value="FruK_PfkB_like"/>
    <property type="match status" value="1"/>
</dbReference>
<dbReference type="GO" id="GO:0005829">
    <property type="term" value="C:cytosol"/>
    <property type="evidence" value="ECO:0007669"/>
    <property type="project" value="TreeGrafter"/>
</dbReference>
<accession>A0A1W5ZTK7</accession>
<dbReference type="GO" id="GO:2001059">
    <property type="term" value="P:D-tagatose 6-phosphate catabolic process"/>
    <property type="evidence" value="ECO:0007669"/>
    <property type="project" value="UniProtKB-UniPathway"/>
</dbReference>
<dbReference type="PANTHER" id="PTHR46566:SF1">
    <property type="entry name" value="1-PHOSPHOFRUCTOKINASE"/>
    <property type="match status" value="1"/>
</dbReference>
<comment type="similarity">
    <text evidence="7">Belongs to the carbohydrate kinase PfkB family. LacC subfamily.</text>
</comment>
<dbReference type="InterPro" id="IPR029056">
    <property type="entry name" value="Ribokinase-like"/>
</dbReference>
<dbReference type="PANTHER" id="PTHR46566">
    <property type="entry name" value="1-PHOSPHOFRUCTOKINASE-RELATED"/>
    <property type="match status" value="1"/>
</dbReference>
<reference evidence="10 11" key="1">
    <citation type="submission" date="2017-04" db="EMBL/GenBank/DDBJ databases">
        <title>The whole genome sequencing and assembly of Halobacillus mangrovi strain.</title>
        <authorList>
            <person name="Lee S.-J."/>
            <person name="Park M.-K."/>
            <person name="Kim J.-Y."/>
            <person name="Lee Y.-J."/>
            <person name="Yi H."/>
            <person name="Bahn Y.-S."/>
            <person name="Kim J.F."/>
            <person name="Lee D.-W."/>
        </authorList>
    </citation>
    <scope>NUCLEOTIDE SEQUENCE [LARGE SCALE GENOMIC DNA]</scope>
    <source>
        <strain evidence="10 11">KTB 131</strain>
    </source>
</reference>
<evidence type="ECO:0000313" key="11">
    <source>
        <dbReference type="Proteomes" id="UP000192527"/>
    </source>
</evidence>
<comment type="catalytic activity">
    <reaction evidence="7">
        <text>D-tagatofuranose 6-phosphate + ATP = D-tagatofuranose 1,6-bisphosphate + ADP + H(+)</text>
        <dbReference type="Rhea" id="RHEA:12420"/>
        <dbReference type="ChEBI" id="CHEBI:15378"/>
        <dbReference type="ChEBI" id="CHEBI:30616"/>
        <dbReference type="ChEBI" id="CHEBI:58694"/>
        <dbReference type="ChEBI" id="CHEBI:58695"/>
        <dbReference type="ChEBI" id="CHEBI:456216"/>
        <dbReference type="EC" id="2.7.1.144"/>
    </reaction>
</comment>
<dbReference type="PROSITE" id="PS00583">
    <property type="entry name" value="PFKB_KINASES_1"/>
    <property type="match status" value="1"/>
</dbReference>
<keyword evidence="2 7" id="KW-0808">Transferase</keyword>
<proteinExistence type="inferred from homology"/>
<evidence type="ECO:0000256" key="4">
    <source>
        <dbReference type="ARBA" id="ARBA00022777"/>
    </source>
</evidence>
<dbReference type="EMBL" id="CP020772">
    <property type="protein sequence ID" value="ARI76591.1"/>
    <property type="molecule type" value="Genomic_DNA"/>
</dbReference>
<name>A0A1W5ZTK7_9BACI</name>
<evidence type="ECO:0000256" key="2">
    <source>
        <dbReference type="ARBA" id="ARBA00022679"/>
    </source>
</evidence>
<keyword evidence="3 7" id="KW-0547">Nucleotide-binding</keyword>
<evidence type="ECO:0000259" key="9">
    <source>
        <dbReference type="Pfam" id="PF00294"/>
    </source>
</evidence>
<keyword evidence="4 8" id="KW-0418">Kinase</keyword>
<dbReference type="AlphaFoldDB" id="A0A1W5ZTK7"/>
<dbReference type="GO" id="GO:0009024">
    <property type="term" value="F:tagatose-6-phosphate kinase activity"/>
    <property type="evidence" value="ECO:0007669"/>
    <property type="project" value="UniProtKB-EC"/>
</dbReference>
<dbReference type="OrthoDB" id="9801219at2"/>
<evidence type="ECO:0000313" key="10">
    <source>
        <dbReference type="EMBL" id="ARI76591.1"/>
    </source>
</evidence>